<dbReference type="Proteomes" id="UP000307440">
    <property type="component" value="Unassembled WGS sequence"/>
</dbReference>
<keyword evidence="2" id="KW-1185">Reference proteome</keyword>
<reference evidence="1 2" key="1">
    <citation type="journal article" date="2019" name="Nat. Ecol. Evol.">
        <title>Megaphylogeny resolves global patterns of mushroom evolution.</title>
        <authorList>
            <person name="Varga T."/>
            <person name="Krizsan K."/>
            <person name="Foldi C."/>
            <person name="Dima B."/>
            <person name="Sanchez-Garcia M."/>
            <person name="Sanchez-Ramirez S."/>
            <person name="Szollosi G.J."/>
            <person name="Szarkandi J.G."/>
            <person name="Papp V."/>
            <person name="Albert L."/>
            <person name="Andreopoulos W."/>
            <person name="Angelini C."/>
            <person name="Antonin V."/>
            <person name="Barry K.W."/>
            <person name="Bougher N.L."/>
            <person name="Buchanan P."/>
            <person name="Buyck B."/>
            <person name="Bense V."/>
            <person name="Catcheside P."/>
            <person name="Chovatia M."/>
            <person name="Cooper J."/>
            <person name="Damon W."/>
            <person name="Desjardin D."/>
            <person name="Finy P."/>
            <person name="Geml J."/>
            <person name="Haridas S."/>
            <person name="Hughes K."/>
            <person name="Justo A."/>
            <person name="Karasinski D."/>
            <person name="Kautmanova I."/>
            <person name="Kiss B."/>
            <person name="Kocsube S."/>
            <person name="Kotiranta H."/>
            <person name="LaButti K.M."/>
            <person name="Lechner B.E."/>
            <person name="Liimatainen K."/>
            <person name="Lipzen A."/>
            <person name="Lukacs Z."/>
            <person name="Mihaltcheva S."/>
            <person name="Morgado L.N."/>
            <person name="Niskanen T."/>
            <person name="Noordeloos M.E."/>
            <person name="Ohm R.A."/>
            <person name="Ortiz-Santana B."/>
            <person name="Ovrebo C."/>
            <person name="Racz N."/>
            <person name="Riley R."/>
            <person name="Savchenko A."/>
            <person name="Shiryaev A."/>
            <person name="Soop K."/>
            <person name="Spirin V."/>
            <person name="Szebenyi C."/>
            <person name="Tomsovsky M."/>
            <person name="Tulloss R.E."/>
            <person name="Uehling J."/>
            <person name="Grigoriev I.V."/>
            <person name="Vagvolgyi C."/>
            <person name="Papp T."/>
            <person name="Martin F.M."/>
            <person name="Miettinen O."/>
            <person name="Hibbett D.S."/>
            <person name="Nagy L.G."/>
        </authorList>
    </citation>
    <scope>NUCLEOTIDE SEQUENCE [LARGE SCALE GENOMIC DNA]</scope>
    <source>
        <strain evidence="1 2">CBS 121175</strain>
    </source>
</reference>
<sequence length="186" mass="21401">MPTYSFIYGAADHETSSSGSSTVRPTTPKTPLDAEIEYYKKLFMKAIELREFKRKNPELKKSIPVELIQLMKGAPMKSRRAVELGASKATDARAHVIWIETMSTGQRLTDEQVVQRARRDFRLALAFIKDEWIFARNAWRRESWGGSNVPVITEMDRPKGLWKGFTRWQKNAWNSRRSHAARSANA</sequence>
<evidence type="ECO:0000313" key="1">
    <source>
        <dbReference type="EMBL" id="TFK19790.1"/>
    </source>
</evidence>
<dbReference type="EMBL" id="ML210325">
    <property type="protein sequence ID" value="TFK19790.1"/>
    <property type="molecule type" value="Genomic_DNA"/>
</dbReference>
<name>A0A5C3KI52_COPMA</name>
<proteinExistence type="predicted"/>
<protein>
    <submittedName>
        <fullName evidence="1">Uncharacterized protein</fullName>
    </submittedName>
</protein>
<evidence type="ECO:0000313" key="2">
    <source>
        <dbReference type="Proteomes" id="UP000307440"/>
    </source>
</evidence>
<accession>A0A5C3KI52</accession>
<dbReference type="AlphaFoldDB" id="A0A5C3KI52"/>
<organism evidence="1 2">
    <name type="scientific">Coprinopsis marcescibilis</name>
    <name type="common">Agaric fungus</name>
    <name type="synonym">Psathyrella marcescibilis</name>
    <dbReference type="NCBI Taxonomy" id="230819"/>
    <lineage>
        <taxon>Eukaryota</taxon>
        <taxon>Fungi</taxon>
        <taxon>Dikarya</taxon>
        <taxon>Basidiomycota</taxon>
        <taxon>Agaricomycotina</taxon>
        <taxon>Agaricomycetes</taxon>
        <taxon>Agaricomycetidae</taxon>
        <taxon>Agaricales</taxon>
        <taxon>Agaricineae</taxon>
        <taxon>Psathyrellaceae</taxon>
        <taxon>Coprinopsis</taxon>
    </lineage>
</organism>
<gene>
    <name evidence="1" type="ORF">FA15DRAFT_708666</name>
</gene>